<gene>
    <name evidence="1" type="ORF">KL86APRO_11503</name>
</gene>
<dbReference type="Gene3D" id="3.40.1490.10">
    <property type="entry name" value="Bit1"/>
    <property type="match status" value="1"/>
</dbReference>
<sequence>MSEPIRLAVVVNPDLPPGLLANTVAAVAIGLGARMPGLGGARLTDRAGRDVDVSANRPVPILAADPETLRALTLKAAAHDAALAVVPFPAFARGLHVYADYARAFPERDLADEAIDGVAIAGPEKAVRSLTGALRLLR</sequence>
<dbReference type="Pfam" id="PF09391">
    <property type="entry name" value="DUF2000"/>
    <property type="match status" value="1"/>
</dbReference>
<name>A0A212JR40_9PROT</name>
<dbReference type="InterPro" id="IPR023476">
    <property type="entry name" value="Pep_tRNA_hydro_II_dom_sf"/>
</dbReference>
<reference evidence="1" key="1">
    <citation type="submission" date="2016-04" db="EMBL/GenBank/DDBJ databases">
        <authorList>
            <person name="Evans L.H."/>
            <person name="Alamgir A."/>
            <person name="Owens N."/>
            <person name="Weber N.D."/>
            <person name="Virtaneva K."/>
            <person name="Barbian K."/>
            <person name="Babar A."/>
            <person name="Rosenke K."/>
        </authorList>
    </citation>
    <scope>NUCLEOTIDE SEQUENCE</scope>
    <source>
        <strain evidence="1">86</strain>
    </source>
</reference>
<evidence type="ECO:0000313" key="1">
    <source>
        <dbReference type="EMBL" id="SBW01881.1"/>
    </source>
</evidence>
<dbReference type="InterPro" id="IPR018988">
    <property type="entry name" value="DUF2000"/>
</dbReference>
<dbReference type="PIRSF" id="PIRSF033736">
    <property type="entry name" value="UCP033763"/>
    <property type="match status" value="1"/>
</dbReference>
<protein>
    <recommendedName>
        <fullName evidence="2">DUF2000 domain-containing protein</fullName>
    </recommendedName>
</protein>
<evidence type="ECO:0008006" key="2">
    <source>
        <dbReference type="Google" id="ProtNLM"/>
    </source>
</evidence>
<organism evidence="1">
    <name type="scientific">uncultured Alphaproteobacteria bacterium</name>
    <dbReference type="NCBI Taxonomy" id="91750"/>
    <lineage>
        <taxon>Bacteria</taxon>
        <taxon>Pseudomonadati</taxon>
        <taxon>Pseudomonadota</taxon>
        <taxon>Alphaproteobacteria</taxon>
        <taxon>environmental samples</taxon>
    </lineage>
</organism>
<dbReference type="SUPFAM" id="SSF102462">
    <property type="entry name" value="Peptidyl-tRNA hydrolase II"/>
    <property type="match status" value="1"/>
</dbReference>
<accession>A0A212JR40</accession>
<dbReference type="EMBL" id="FLUO01000001">
    <property type="protein sequence ID" value="SBW01881.1"/>
    <property type="molecule type" value="Genomic_DNA"/>
</dbReference>
<proteinExistence type="predicted"/>
<dbReference type="InterPro" id="IPR017021">
    <property type="entry name" value="UCP033763"/>
</dbReference>
<dbReference type="AlphaFoldDB" id="A0A212JR40"/>